<keyword evidence="12 16" id="KW-0119">Carbohydrate metabolism</keyword>
<evidence type="ECO:0000256" key="15">
    <source>
        <dbReference type="ARBA" id="ARBA00024983"/>
    </source>
</evidence>
<keyword evidence="21" id="KW-1185">Reference proteome</keyword>
<evidence type="ECO:0000313" key="20">
    <source>
        <dbReference type="EMBL" id="EPS41695.1"/>
    </source>
</evidence>
<feature type="compositionally biased region" description="Basic and acidic residues" evidence="17">
    <location>
        <begin position="92"/>
        <end position="105"/>
    </location>
</feature>
<evidence type="ECO:0000256" key="18">
    <source>
        <dbReference type="SAM" id="Phobius"/>
    </source>
</evidence>
<keyword evidence="8" id="KW-0735">Signal-anchor</keyword>
<keyword evidence="14 16" id="KW-0624">Polysaccharide degradation</keyword>
<dbReference type="OMA" id="GWSMGPC"/>
<evidence type="ECO:0000256" key="6">
    <source>
        <dbReference type="ARBA" id="ARBA00022692"/>
    </source>
</evidence>
<dbReference type="Pfam" id="PF00933">
    <property type="entry name" value="Glyco_hydro_3"/>
    <property type="match status" value="1"/>
</dbReference>
<gene>
    <name evidence="20" type="ORF">H072_4407</name>
</gene>
<evidence type="ECO:0000256" key="7">
    <source>
        <dbReference type="ARBA" id="ARBA00022801"/>
    </source>
</evidence>
<dbReference type="InterPro" id="IPR002772">
    <property type="entry name" value="Glyco_hydro_3_C"/>
</dbReference>
<reference evidence="21" key="2">
    <citation type="submission" date="2013-04" db="EMBL/GenBank/DDBJ databases">
        <title>Genomic mechanisms accounting for the adaptation to parasitism in nematode-trapping fungi.</title>
        <authorList>
            <person name="Ahren D.G."/>
        </authorList>
    </citation>
    <scope>NUCLEOTIDE SEQUENCE [LARGE SCALE GENOMIC DNA]</scope>
    <source>
        <strain evidence="21">CBS 200.50</strain>
    </source>
</reference>
<dbReference type="PROSITE" id="PS00775">
    <property type="entry name" value="GLYCOSYL_HYDROL_F3"/>
    <property type="match status" value="1"/>
</dbReference>
<evidence type="ECO:0000256" key="11">
    <source>
        <dbReference type="ARBA" id="ARBA00023180"/>
    </source>
</evidence>
<feature type="compositionally biased region" description="Basic and acidic residues" evidence="17">
    <location>
        <begin position="1"/>
        <end position="24"/>
    </location>
</feature>
<dbReference type="EC" id="3.2.1.21" evidence="16"/>
<dbReference type="SUPFAM" id="SSF52279">
    <property type="entry name" value="Beta-D-glucan exohydrolase, C-terminal domain"/>
    <property type="match status" value="1"/>
</dbReference>
<dbReference type="GO" id="GO:0005886">
    <property type="term" value="C:plasma membrane"/>
    <property type="evidence" value="ECO:0007669"/>
    <property type="project" value="UniProtKB-SubCell"/>
</dbReference>
<evidence type="ECO:0000256" key="13">
    <source>
        <dbReference type="ARBA" id="ARBA00023295"/>
    </source>
</evidence>
<keyword evidence="13 16" id="KW-0326">Glycosidase</keyword>
<comment type="caution">
    <text evidence="20">The sequence shown here is derived from an EMBL/GenBank/DDBJ whole genome shotgun (WGS) entry which is preliminary data.</text>
</comment>
<dbReference type="AlphaFoldDB" id="S8AF58"/>
<dbReference type="eggNOG" id="ENOG502QR4D">
    <property type="taxonomic scope" value="Eukaryota"/>
</dbReference>
<dbReference type="SMART" id="SM01217">
    <property type="entry name" value="Fn3_like"/>
    <property type="match status" value="1"/>
</dbReference>
<comment type="function">
    <text evidence="15">Beta-glucosidases are one of a number of cellulolytic enzymes involved in the degradation of cellulosic biomass. Catalyzes the last step releasing glucose from the inhibitory cellobiose.</text>
</comment>
<dbReference type="Pfam" id="PF14310">
    <property type="entry name" value="Fn3-like"/>
    <property type="match status" value="1"/>
</dbReference>
<feature type="domain" description="Fibronectin type III-like" evidence="19">
    <location>
        <begin position="930"/>
        <end position="1009"/>
    </location>
</feature>
<name>S8AF58_DACHA</name>
<comment type="similarity">
    <text evidence="4 16">Belongs to the glycosyl hydrolase 3 family.</text>
</comment>
<dbReference type="GO" id="GO:0008422">
    <property type="term" value="F:beta-glucosidase activity"/>
    <property type="evidence" value="ECO:0007669"/>
    <property type="project" value="UniProtKB-EC"/>
</dbReference>
<dbReference type="PANTHER" id="PTHR42715">
    <property type="entry name" value="BETA-GLUCOSIDASE"/>
    <property type="match status" value="1"/>
</dbReference>
<evidence type="ECO:0000256" key="12">
    <source>
        <dbReference type="ARBA" id="ARBA00023277"/>
    </source>
</evidence>
<dbReference type="EMBL" id="AQGS01000224">
    <property type="protein sequence ID" value="EPS41695.1"/>
    <property type="molecule type" value="Genomic_DNA"/>
</dbReference>
<evidence type="ECO:0000256" key="16">
    <source>
        <dbReference type="RuleBase" id="RU361161"/>
    </source>
</evidence>
<feature type="region of interest" description="Disordered" evidence="17">
    <location>
        <begin position="1"/>
        <end position="113"/>
    </location>
</feature>
<keyword evidence="7 16" id="KW-0378">Hydrolase</keyword>
<dbReference type="PRINTS" id="PR00133">
    <property type="entry name" value="GLHYDRLASE3"/>
</dbReference>
<evidence type="ECO:0000256" key="1">
    <source>
        <dbReference type="ARBA" id="ARBA00000448"/>
    </source>
</evidence>
<dbReference type="Gene3D" id="3.40.50.1700">
    <property type="entry name" value="Glycoside hydrolase family 3 C-terminal domain"/>
    <property type="match status" value="1"/>
</dbReference>
<evidence type="ECO:0000256" key="10">
    <source>
        <dbReference type="ARBA" id="ARBA00023136"/>
    </source>
</evidence>
<protein>
    <recommendedName>
        <fullName evidence="16">beta-glucosidase</fullName>
        <ecNumber evidence="16">3.2.1.21</ecNumber>
    </recommendedName>
</protein>
<accession>S8AF58</accession>
<dbReference type="InterPro" id="IPR026891">
    <property type="entry name" value="Fn3-like"/>
</dbReference>
<comment type="catalytic activity">
    <reaction evidence="1 16">
        <text>Hydrolysis of terminal, non-reducing beta-D-glucosyl residues with release of beta-D-glucose.</text>
        <dbReference type="EC" id="3.2.1.21"/>
    </reaction>
</comment>
<dbReference type="HOGENOM" id="CLU_004542_2_0_1"/>
<reference evidence="20 21" key="1">
    <citation type="journal article" date="2013" name="PLoS Genet.">
        <title>Genomic mechanisms accounting for the adaptation to parasitism in nematode-trapping fungi.</title>
        <authorList>
            <person name="Meerupati T."/>
            <person name="Andersson K.M."/>
            <person name="Friman E."/>
            <person name="Kumar D."/>
            <person name="Tunlid A."/>
            <person name="Ahren D."/>
        </authorList>
    </citation>
    <scope>NUCLEOTIDE SEQUENCE [LARGE SCALE GENOMIC DNA]</scope>
    <source>
        <strain evidence="20 21">CBS 200.50</strain>
    </source>
</reference>
<dbReference type="PANTHER" id="PTHR42715:SF20">
    <property type="entry name" value="BETA-GLUCOSIDASE E-RELATED"/>
    <property type="match status" value="1"/>
</dbReference>
<evidence type="ECO:0000256" key="5">
    <source>
        <dbReference type="ARBA" id="ARBA00022475"/>
    </source>
</evidence>
<evidence type="ECO:0000256" key="17">
    <source>
        <dbReference type="SAM" id="MobiDB-lite"/>
    </source>
</evidence>
<evidence type="ECO:0000256" key="3">
    <source>
        <dbReference type="ARBA" id="ARBA00004987"/>
    </source>
</evidence>
<dbReference type="Gene3D" id="3.20.20.300">
    <property type="entry name" value="Glycoside hydrolase, family 3, N-terminal domain"/>
    <property type="match status" value="1"/>
</dbReference>
<keyword evidence="9 18" id="KW-1133">Transmembrane helix</keyword>
<evidence type="ECO:0000256" key="4">
    <source>
        <dbReference type="ARBA" id="ARBA00005336"/>
    </source>
</evidence>
<dbReference type="InterPro" id="IPR017853">
    <property type="entry name" value="GH"/>
</dbReference>
<dbReference type="InterPro" id="IPR013783">
    <property type="entry name" value="Ig-like_fold"/>
</dbReference>
<dbReference type="InterPro" id="IPR050288">
    <property type="entry name" value="Cellulose_deg_GH3"/>
</dbReference>
<dbReference type="OrthoDB" id="416222at2759"/>
<dbReference type="Gene3D" id="2.60.40.10">
    <property type="entry name" value="Immunoglobulins"/>
    <property type="match status" value="1"/>
</dbReference>
<proteinExistence type="inferred from homology"/>
<comment type="subcellular location">
    <subcellularLocation>
        <location evidence="2">Cell membrane</location>
        <topology evidence="2">Single-pass type II membrane protein</topology>
    </subcellularLocation>
</comment>
<feature type="compositionally biased region" description="Polar residues" evidence="17">
    <location>
        <begin position="25"/>
        <end position="47"/>
    </location>
</feature>
<organism evidence="20 21">
    <name type="scientific">Dactylellina haptotyla (strain CBS 200.50)</name>
    <name type="common">Nematode-trapping fungus</name>
    <name type="synonym">Monacrosporium haptotylum</name>
    <dbReference type="NCBI Taxonomy" id="1284197"/>
    <lineage>
        <taxon>Eukaryota</taxon>
        <taxon>Fungi</taxon>
        <taxon>Dikarya</taxon>
        <taxon>Ascomycota</taxon>
        <taxon>Pezizomycotina</taxon>
        <taxon>Orbiliomycetes</taxon>
        <taxon>Orbiliales</taxon>
        <taxon>Orbiliaceae</taxon>
        <taxon>Dactylellina</taxon>
    </lineage>
</organism>
<dbReference type="FunFam" id="3.20.20.300:FF:000002">
    <property type="entry name" value="Probable beta-glucosidase"/>
    <property type="match status" value="1"/>
</dbReference>
<sequence length="1018" mass="110514">MSSAYRHDYLEPPHARRPFLHTDVESSGPSSTAVNSREGTIYNSSSDHLLHATPAGGRLPPQPRAVEIPPGDATPPQQFLSTSPDSGNIDASEGKEEDQHNHSSEEEASEKPSFYTRFTSRWRNPTIAAIVIMIIIGLIIGLAVGLTRGDKSSSKALVKSRPFYPSPRGGWVSSWHEAYSEAAKLVVEMSVPEKVNLTTGIGWSMGPCVGNTGSTKKLPALCLQDGPTGIRFADDITAFPAGVTVAATWSKYHMYARGKALGAEARAKGVNVILGPCMGPLGRFPVGGRNWEGFGSDPYLQGVASSITVQAIQSEGVIATAKHFIGNEQERFRQVPEAHGQGWPNVTEAISANIGDRTLHELYLWPFAESVRAGVGAIMCSYNQVNNSYACQNSYLLNNVLKEELGFQGFVMSDWLAHHSGVASTLAGMDMSMPGDAVSFLDGETYWGGHLTESIVNKTVPIERLDDMALRIVATWIKMGQHKDYPEVSFSSWTKLKDGLVYQGTGAGPLDVVNDFVDVRANHSAVAQDIATEGIVLLKNSKVGNTTSLPLDDKKLPRAIMIFGSDAGPSPMGPNGCPDRGCNKGTLGQGWGSGSVEYTYQITPLEAIQSRLLNKRGARRPTTDYSLDDEDIGRAQRLAETPGAKCFVFVSADSGESFIESEGNLGDRNDLDLWHNGDALIKAVAAKCNDTVVVIHNVGAVVMEEWIDNPNVTAVLMAHLPAAESGSSLVDILWGDVPPSGHLPYTIGKSLEDYGPHGDILREPNGLIPQDEFTEGLDIDYRYFDANGIEPRFEFGFGLTYTEFQYGNLTVQKVFQGNLTADLPPPPDKLAVPEMKTEIPNPDDVTFPTDFNRLRNYHYPWITRQQASQVNSILDAKNQSEYPYPSGYRTEPRAETVPGGGGEGGHPALYDVIFHVDIDVKNIGTKPGKTVPQLYVTFPQGIKEYTPLKQLRGFEKIGVGPGESVTVGFDIRRKDISVWDEDGSRGWYIPTAKGKGVGEGFTFWVGQSSRKGGVEGKT</sequence>
<evidence type="ECO:0000256" key="2">
    <source>
        <dbReference type="ARBA" id="ARBA00004401"/>
    </source>
</evidence>
<keyword evidence="5" id="KW-1003">Cell membrane</keyword>
<dbReference type="GO" id="GO:0030245">
    <property type="term" value="P:cellulose catabolic process"/>
    <property type="evidence" value="ECO:0007669"/>
    <property type="project" value="UniProtKB-UniPathway"/>
</dbReference>
<dbReference type="UniPathway" id="UPA00696"/>
<evidence type="ECO:0000313" key="21">
    <source>
        <dbReference type="Proteomes" id="UP000015100"/>
    </source>
</evidence>
<dbReference type="SUPFAM" id="SSF51445">
    <property type="entry name" value="(Trans)glycosidases"/>
    <property type="match status" value="1"/>
</dbReference>
<evidence type="ECO:0000256" key="14">
    <source>
        <dbReference type="ARBA" id="ARBA00023326"/>
    </source>
</evidence>
<evidence type="ECO:0000256" key="9">
    <source>
        <dbReference type="ARBA" id="ARBA00022989"/>
    </source>
</evidence>
<dbReference type="InterPro" id="IPR036881">
    <property type="entry name" value="Glyco_hydro_3_C_sf"/>
</dbReference>
<dbReference type="InterPro" id="IPR019800">
    <property type="entry name" value="Glyco_hydro_3_AS"/>
</dbReference>
<dbReference type="Pfam" id="PF01915">
    <property type="entry name" value="Glyco_hydro_3_C"/>
    <property type="match status" value="1"/>
</dbReference>
<dbReference type="InterPro" id="IPR001764">
    <property type="entry name" value="Glyco_hydro_3_N"/>
</dbReference>
<keyword evidence="11" id="KW-0325">Glycoprotein</keyword>
<dbReference type="Proteomes" id="UP000015100">
    <property type="component" value="Unassembled WGS sequence"/>
</dbReference>
<keyword evidence="6 18" id="KW-0812">Transmembrane</keyword>
<evidence type="ECO:0000256" key="8">
    <source>
        <dbReference type="ARBA" id="ARBA00022968"/>
    </source>
</evidence>
<feature type="compositionally biased region" description="Polar residues" evidence="17">
    <location>
        <begin position="75"/>
        <end position="86"/>
    </location>
</feature>
<dbReference type="InterPro" id="IPR036962">
    <property type="entry name" value="Glyco_hydro_3_N_sf"/>
</dbReference>
<dbReference type="STRING" id="1284197.S8AF58"/>
<dbReference type="FunFam" id="3.40.50.1700:FF:000003">
    <property type="entry name" value="Probable beta-glucosidase"/>
    <property type="match status" value="1"/>
</dbReference>
<evidence type="ECO:0000259" key="19">
    <source>
        <dbReference type="SMART" id="SM01217"/>
    </source>
</evidence>
<comment type="pathway">
    <text evidence="3 16">Glycan metabolism; cellulose degradation.</text>
</comment>
<keyword evidence="10 18" id="KW-0472">Membrane</keyword>
<feature type="transmembrane region" description="Helical" evidence="18">
    <location>
        <begin position="127"/>
        <end position="146"/>
    </location>
</feature>
<feature type="region of interest" description="Disordered" evidence="17">
    <location>
        <begin position="881"/>
        <end position="901"/>
    </location>
</feature>